<dbReference type="AlphaFoldDB" id="A0A1I5AUP0"/>
<feature type="coiled-coil region" evidence="1">
    <location>
        <begin position="176"/>
        <end position="222"/>
    </location>
</feature>
<keyword evidence="1" id="KW-0175">Coiled coil</keyword>
<evidence type="ECO:0000256" key="1">
    <source>
        <dbReference type="SAM" id="Coils"/>
    </source>
</evidence>
<keyword evidence="3" id="KW-1185">Reference proteome</keyword>
<evidence type="ECO:0008006" key="4">
    <source>
        <dbReference type="Google" id="ProtNLM"/>
    </source>
</evidence>
<dbReference type="OrthoDB" id="6518149at2"/>
<gene>
    <name evidence="2" type="ORF">SAMN05216516_11332</name>
</gene>
<dbReference type="EMBL" id="FOVC01000013">
    <property type="protein sequence ID" value="SFN66102.1"/>
    <property type="molecule type" value="Genomic_DNA"/>
</dbReference>
<evidence type="ECO:0000313" key="3">
    <source>
        <dbReference type="Proteomes" id="UP000242222"/>
    </source>
</evidence>
<accession>A0A1I5AUP0</accession>
<reference evidence="3" key="1">
    <citation type="submission" date="2016-10" db="EMBL/GenBank/DDBJ databases">
        <authorList>
            <person name="Varghese N."/>
            <person name="Submissions S."/>
        </authorList>
    </citation>
    <scope>NUCLEOTIDE SEQUENCE [LARGE SCALE GENOMIC DNA]</scope>
    <source>
        <strain evidence="3">N6PO6</strain>
    </source>
</reference>
<dbReference type="RefSeq" id="WP_092879488.1">
    <property type="nucleotide sequence ID" value="NZ_FOVC01000013.1"/>
</dbReference>
<sequence length="224" mass="26112">MRTITIDKLPQDLHHQVIIKTGERTRYQRMAQALERTLSRCREINAENELQIIDLRKKCEKQGFEAGFQLFFSQLVTMIDEYQQKQNQRQEQFQQHVIKAINKSLNDPIIVNRIIHQLQEQCGLQKPLYITIPSSVKLPDGADTLNYQYTDDNHITVESDKDVIRFPSDSLCQQWLQHAEENVISLDDAIKSLSAEVLRDIARKLTDMSNQLSATLNKLENKYD</sequence>
<dbReference type="STRING" id="1367852.SAMN05216516_11332"/>
<protein>
    <recommendedName>
        <fullName evidence="4">Type III secretion protein L</fullName>
    </recommendedName>
</protein>
<name>A0A1I5AUP0_9GAMM</name>
<dbReference type="Proteomes" id="UP000242222">
    <property type="component" value="Unassembled WGS sequence"/>
</dbReference>
<evidence type="ECO:0000313" key="2">
    <source>
        <dbReference type="EMBL" id="SFN66102.1"/>
    </source>
</evidence>
<organism evidence="2 3">
    <name type="scientific">Izhakiella capsodis</name>
    <dbReference type="NCBI Taxonomy" id="1367852"/>
    <lineage>
        <taxon>Bacteria</taxon>
        <taxon>Pseudomonadati</taxon>
        <taxon>Pseudomonadota</taxon>
        <taxon>Gammaproteobacteria</taxon>
        <taxon>Enterobacterales</taxon>
        <taxon>Erwiniaceae</taxon>
        <taxon>Izhakiella</taxon>
    </lineage>
</organism>
<proteinExistence type="predicted"/>